<comment type="caution">
    <text evidence="2">The sequence shown here is derived from an EMBL/GenBank/DDBJ whole genome shotgun (WGS) entry which is preliminary data.</text>
</comment>
<organism evidence="2 3">
    <name type="scientific">Pleurodeles waltl</name>
    <name type="common">Iberian ribbed newt</name>
    <dbReference type="NCBI Taxonomy" id="8319"/>
    <lineage>
        <taxon>Eukaryota</taxon>
        <taxon>Metazoa</taxon>
        <taxon>Chordata</taxon>
        <taxon>Craniata</taxon>
        <taxon>Vertebrata</taxon>
        <taxon>Euteleostomi</taxon>
        <taxon>Amphibia</taxon>
        <taxon>Batrachia</taxon>
        <taxon>Caudata</taxon>
        <taxon>Salamandroidea</taxon>
        <taxon>Salamandridae</taxon>
        <taxon>Pleurodelinae</taxon>
        <taxon>Pleurodeles</taxon>
    </lineage>
</organism>
<gene>
    <name evidence="2" type="ORF">NDU88_002834</name>
</gene>
<proteinExistence type="predicted"/>
<feature type="region of interest" description="Disordered" evidence="1">
    <location>
        <begin position="1"/>
        <end position="71"/>
    </location>
</feature>
<reference evidence="2" key="1">
    <citation type="journal article" date="2022" name="bioRxiv">
        <title>Sequencing and chromosome-scale assembly of the giantPleurodeles waltlgenome.</title>
        <authorList>
            <person name="Brown T."/>
            <person name="Elewa A."/>
            <person name="Iarovenko S."/>
            <person name="Subramanian E."/>
            <person name="Araus A.J."/>
            <person name="Petzold A."/>
            <person name="Susuki M."/>
            <person name="Suzuki K.-i.T."/>
            <person name="Hayashi T."/>
            <person name="Toyoda A."/>
            <person name="Oliveira C."/>
            <person name="Osipova E."/>
            <person name="Leigh N.D."/>
            <person name="Simon A."/>
            <person name="Yun M.H."/>
        </authorList>
    </citation>
    <scope>NUCLEOTIDE SEQUENCE</scope>
    <source>
        <strain evidence="2">20211129_DDA</strain>
        <tissue evidence="2">Liver</tissue>
    </source>
</reference>
<dbReference type="EMBL" id="JANPWB010000016">
    <property type="protein sequence ID" value="KAJ1082669.1"/>
    <property type="molecule type" value="Genomic_DNA"/>
</dbReference>
<protein>
    <submittedName>
        <fullName evidence="2">Uncharacterized protein</fullName>
    </submittedName>
</protein>
<evidence type="ECO:0000313" key="2">
    <source>
        <dbReference type="EMBL" id="KAJ1082669.1"/>
    </source>
</evidence>
<dbReference type="Proteomes" id="UP001066276">
    <property type="component" value="Chromosome 12"/>
</dbReference>
<feature type="compositionally biased region" description="Polar residues" evidence="1">
    <location>
        <begin position="55"/>
        <end position="71"/>
    </location>
</feature>
<evidence type="ECO:0000256" key="1">
    <source>
        <dbReference type="SAM" id="MobiDB-lite"/>
    </source>
</evidence>
<keyword evidence="3" id="KW-1185">Reference proteome</keyword>
<name>A0AAV7KX94_PLEWA</name>
<sequence>MKQLGTGGARSRETRAEEDINGRHSTGPIGPTRPGSRPSPSDGNSGSAEECSLVDRSSQRPYTRGSANQRR</sequence>
<feature type="compositionally biased region" description="Basic and acidic residues" evidence="1">
    <location>
        <begin position="10"/>
        <end position="22"/>
    </location>
</feature>
<evidence type="ECO:0000313" key="3">
    <source>
        <dbReference type="Proteomes" id="UP001066276"/>
    </source>
</evidence>
<accession>A0AAV7KX94</accession>
<dbReference type="AlphaFoldDB" id="A0AAV7KX94"/>
<feature type="compositionally biased region" description="Low complexity" evidence="1">
    <location>
        <begin position="25"/>
        <end position="47"/>
    </location>
</feature>